<dbReference type="PRINTS" id="PR00503">
    <property type="entry name" value="BROMODOMAIN"/>
</dbReference>
<keyword evidence="5" id="KW-1185">Reference proteome</keyword>
<feature type="non-terminal residue" evidence="4">
    <location>
        <position position="69"/>
    </location>
</feature>
<dbReference type="SUPFAM" id="SSF47370">
    <property type="entry name" value="Bromodomain"/>
    <property type="match status" value="1"/>
</dbReference>
<gene>
    <name evidence="4" type="ORF">FRACYDRAFT_145380</name>
</gene>
<feature type="domain" description="Bromo" evidence="3">
    <location>
        <begin position="1"/>
        <end position="52"/>
    </location>
</feature>
<dbReference type="Proteomes" id="UP000095751">
    <property type="component" value="Unassembled WGS sequence"/>
</dbReference>
<keyword evidence="1 2" id="KW-0103">Bromodomain</keyword>
<dbReference type="PANTHER" id="PTHR45926">
    <property type="entry name" value="OSJNBA0053K19.4 PROTEIN"/>
    <property type="match status" value="1"/>
</dbReference>
<name>A0A1E7EX32_9STRA</name>
<dbReference type="PROSITE" id="PS50014">
    <property type="entry name" value="BROMODOMAIN_2"/>
    <property type="match status" value="1"/>
</dbReference>
<dbReference type="OrthoDB" id="21449at2759"/>
<sequence length="69" mass="8302">DYPQIISNMMDLGTIKRRIERGAYLNAHLVAEDVRLVWKNCMTYNLEGSDFWLLAKSYARRFEDRYRKV</sequence>
<dbReference type="AlphaFoldDB" id="A0A1E7EX32"/>
<dbReference type="InterPro" id="IPR036427">
    <property type="entry name" value="Bromodomain-like_sf"/>
</dbReference>
<feature type="non-terminal residue" evidence="4">
    <location>
        <position position="1"/>
    </location>
</feature>
<evidence type="ECO:0000313" key="5">
    <source>
        <dbReference type="Proteomes" id="UP000095751"/>
    </source>
</evidence>
<protein>
    <submittedName>
        <fullName evidence="4">Bromodomain-containing protein</fullName>
    </submittedName>
</protein>
<evidence type="ECO:0000313" key="4">
    <source>
        <dbReference type="EMBL" id="OEU10600.1"/>
    </source>
</evidence>
<dbReference type="Pfam" id="PF00439">
    <property type="entry name" value="Bromodomain"/>
    <property type="match status" value="1"/>
</dbReference>
<accession>A0A1E7EX32</accession>
<dbReference type="InParanoid" id="A0A1E7EX32"/>
<dbReference type="EMBL" id="KV784371">
    <property type="protein sequence ID" value="OEU10600.1"/>
    <property type="molecule type" value="Genomic_DNA"/>
</dbReference>
<evidence type="ECO:0000256" key="2">
    <source>
        <dbReference type="PROSITE-ProRule" id="PRU00035"/>
    </source>
</evidence>
<evidence type="ECO:0000259" key="3">
    <source>
        <dbReference type="PROSITE" id="PS50014"/>
    </source>
</evidence>
<proteinExistence type="predicted"/>
<reference evidence="4 5" key="1">
    <citation type="submission" date="2016-09" db="EMBL/GenBank/DDBJ databases">
        <title>Extensive genetic diversity and differential bi-allelic expression allows diatom success in the polar Southern Ocean.</title>
        <authorList>
            <consortium name="DOE Joint Genome Institute"/>
            <person name="Mock T."/>
            <person name="Otillar R.P."/>
            <person name="Strauss J."/>
            <person name="Dupont C."/>
            <person name="Frickenhaus S."/>
            <person name="Maumus F."/>
            <person name="Mcmullan M."/>
            <person name="Sanges R."/>
            <person name="Schmutz J."/>
            <person name="Toseland A."/>
            <person name="Valas R."/>
            <person name="Veluchamy A."/>
            <person name="Ward B.J."/>
            <person name="Allen A."/>
            <person name="Barry K."/>
            <person name="Falciatore A."/>
            <person name="Ferrante M."/>
            <person name="Fortunato A.E."/>
            <person name="Gloeckner G."/>
            <person name="Gruber A."/>
            <person name="Hipkin R."/>
            <person name="Janech M."/>
            <person name="Kroth P."/>
            <person name="Leese F."/>
            <person name="Lindquist E."/>
            <person name="Lyon B.R."/>
            <person name="Martin J."/>
            <person name="Mayer C."/>
            <person name="Parker M."/>
            <person name="Quesneville H."/>
            <person name="Raymond J."/>
            <person name="Uhlig C."/>
            <person name="Valentin K.U."/>
            <person name="Worden A.Z."/>
            <person name="Armbrust E.V."/>
            <person name="Bowler C."/>
            <person name="Green B."/>
            <person name="Moulton V."/>
            <person name="Van Oosterhout C."/>
            <person name="Grigoriev I."/>
        </authorList>
    </citation>
    <scope>NUCLEOTIDE SEQUENCE [LARGE SCALE GENOMIC DNA]</scope>
    <source>
        <strain evidence="4 5">CCMP1102</strain>
    </source>
</reference>
<dbReference type="Gene3D" id="1.20.920.10">
    <property type="entry name" value="Bromodomain-like"/>
    <property type="match status" value="1"/>
</dbReference>
<evidence type="ECO:0000256" key="1">
    <source>
        <dbReference type="ARBA" id="ARBA00023117"/>
    </source>
</evidence>
<dbReference type="InterPro" id="IPR001487">
    <property type="entry name" value="Bromodomain"/>
</dbReference>
<dbReference type="KEGG" id="fcy:FRACYDRAFT_145380"/>
<organism evidence="4 5">
    <name type="scientific">Fragilariopsis cylindrus CCMP1102</name>
    <dbReference type="NCBI Taxonomy" id="635003"/>
    <lineage>
        <taxon>Eukaryota</taxon>
        <taxon>Sar</taxon>
        <taxon>Stramenopiles</taxon>
        <taxon>Ochrophyta</taxon>
        <taxon>Bacillariophyta</taxon>
        <taxon>Bacillariophyceae</taxon>
        <taxon>Bacillariophycidae</taxon>
        <taxon>Bacillariales</taxon>
        <taxon>Bacillariaceae</taxon>
        <taxon>Fragilariopsis</taxon>
    </lineage>
</organism>